<protein>
    <submittedName>
        <fullName evidence="1">Uncharacterized protein</fullName>
    </submittedName>
</protein>
<name>A0AAQ3WP49_PASNO</name>
<accession>A0AAQ3WP49</accession>
<dbReference type="Proteomes" id="UP001341281">
    <property type="component" value="Chromosome 04"/>
</dbReference>
<keyword evidence="2" id="KW-1185">Reference proteome</keyword>
<dbReference type="EMBL" id="CP144748">
    <property type="protein sequence ID" value="WVZ68301.1"/>
    <property type="molecule type" value="Genomic_DNA"/>
</dbReference>
<proteinExistence type="predicted"/>
<evidence type="ECO:0000313" key="1">
    <source>
        <dbReference type="EMBL" id="WVZ68301.1"/>
    </source>
</evidence>
<reference evidence="1 2" key="1">
    <citation type="submission" date="2024-02" db="EMBL/GenBank/DDBJ databases">
        <title>High-quality chromosome-scale genome assembly of Pensacola bahiagrass (Paspalum notatum Flugge var. saurae).</title>
        <authorList>
            <person name="Vega J.M."/>
            <person name="Podio M."/>
            <person name="Orjuela J."/>
            <person name="Siena L.A."/>
            <person name="Pessino S.C."/>
            <person name="Combes M.C."/>
            <person name="Mariac C."/>
            <person name="Albertini E."/>
            <person name="Pupilli F."/>
            <person name="Ortiz J.P.A."/>
            <person name="Leblanc O."/>
        </authorList>
    </citation>
    <scope>NUCLEOTIDE SEQUENCE [LARGE SCALE GENOMIC DNA]</scope>
    <source>
        <strain evidence="1">R1</strain>
        <tissue evidence="1">Leaf</tissue>
    </source>
</reference>
<dbReference type="AlphaFoldDB" id="A0AAQ3WP49"/>
<gene>
    <name evidence="1" type="ORF">U9M48_017259</name>
</gene>
<organism evidence="1 2">
    <name type="scientific">Paspalum notatum var. saurae</name>
    <dbReference type="NCBI Taxonomy" id="547442"/>
    <lineage>
        <taxon>Eukaryota</taxon>
        <taxon>Viridiplantae</taxon>
        <taxon>Streptophyta</taxon>
        <taxon>Embryophyta</taxon>
        <taxon>Tracheophyta</taxon>
        <taxon>Spermatophyta</taxon>
        <taxon>Magnoliopsida</taxon>
        <taxon>Liliopsida</taxon>
        <taxon>Poales</taxon>
        <taxon>Poaceae</taxon>
        <taxon>PACMAD clade</taxon>
        <taxon>Panicoideae</taxon>
        <taxon>Andropogonodae</taxon>
        <taxon>Paspaleae</taxon>
        <taxon>Paspalinae</taxon>
        <taxon>Paspalum</taxon>
    </lineage>
</organism>
<sequence length="70" mass="8274">MERERERSLDSYSSTKDVTYRFDSMPRRFDCLFPSPRLDFFPGLQAALNHRNFKSVSDPLSGFWDKCFGD</sequence>
<evidence type="ECO:0000313" key="2">
    <source>
        <dbReference type="Proteomes" id="UP001341281"/>
    </source>
</evidence>